<evidence type="ECO:0000313" key="2">
    <source>
        <dbReference type="RefSeq" id="XP_052751628.1"/>
    </source>
</evidence>
<dbReference type="RefSeq" id="XP_052751628.1">
    <property type="nucleotide sequence ID" value="XM_052895668.1"/>
</dbReference>
<sequence>MTPQVNRAVTQTKATRAMLSVGVAGPAIQSLAANEGWYIYIRSQLTYTSPAWYAQCSDSQRRHMQVQQNCVLRLCAGAGRYVRNDVIARVFAVPTMEEFVRQLASTIFSRADNGCHQHLRDLASLHARSPDAIGALPRDLLRTAAPPQGDG</sequence>
<organism evidence="1 2">
    <name type="scientific">Galleria mellonella</name>
    <name type="common">Greater wax moth</name>
    <dbReference type="NCBI Taxonomy" id="7137"/>
    <lineage>
        <taxon>Eukaryota</taxon>
        <taxon>Metazoa</taxon>
        <taxon>Ecdysozoa</taxon>
        <taxon>Arthropoda</taxon>
        <taxon>Hexapoda</taxon>
        <taxon>Insecta</taxon>
        <taxon>Pterygota</taxon>
        <taxon>Neoptera</taxon>
        <taxon>Endopterygota</taxon>
        <taxon>Lepidoptera</taxon>
        <taxon>Glossata</taxon>
        <taxon>Ditrysia</taxon>
        <taxon>Pyraloidea</taxon>
        <taxon>Pyralidae</taxon>
        <taxon>Galleriinae</taxon>
        <taxon>Galleria</taxon>
    </lineage>
</organism>
<evidence type="ECO:0000313" key="1">
    <source>
        <dbReference type="Proteomes" id="UP001652740"/>
    </source>
</evidence>
<name>A0ABM3MKE8_GALME</name>
<gene>
    <name evidence="2" type="primary">LOC128200872</name>
</gene>
<dbReference type="Proteomes" id="UP001652740">
    <property type="component" value="Unplaced"/>
</dbReference>
<dbReference type="GeneID" id="128200872"/>
<proteinExistence type="predicted"/>
<reference evidence="2" key="1">
    <citation type="submission" date="2025-08" db="UniProtKB">
        <authorList>
            <consortium name="RefSeq"/>
        </authorList>
    </citation>
    <scope>IDENTIFICATION</scope>
    <source>
        <tissue evidence="2">Whole larvae</tissue>
    </source>
</reference>
<accession>A0ABM3MKE8</accession>
<protein>
    <submittedName>
        <fullName evidence="2">Uncharacterized protein LOC128200872</fullName>
    </submittedName>
</protein>
<keyword evidence="1" id="KW-1185">Reference proteome</keyword>